<dbReference type="Gene3D" id="3.90.1150.10">
    <property type="entry name" value="Aspartate Aminotransferase, domain 1"/>
    <property type="match status" value="2"/>
</dbReference>
<proteinExistence type="inferred from homology"/>
<dbReference type="GO" id="GO:0016594">
    <property type="term" value="F:glycine binding"/>
    <property type="evidence" value="ECO:0007669"/>
    <property type="project" value="TreeGrafter"/>
</dbReference>
<evidence type="ECO:0000256" key="2">
    <source>
        <dbReference type="ARBA" id="ARBA00003788"/>
    </source>
</evidence>
<dbReference type="CDD" id="cd00613">
    <property type="entry name" value="GDC-P"/>
    <property type="match status" value="2"/>
</dbReference>
<feature type="modified residue" description="N6-(pyridoxal phosphate)lysine" evidence="8 9">
    <location>
        <position position="683"/>
    </location>
</feature>
<dbReference type="Pfam" id="PF21478">
    <property type="entry name" value="GcvP2_C"/>
    <property type="match status" value="1"/>
</dbReference>
<evidence type="ECO:0000259" key="11">
    <source>
        <dbReference type="Pfam" id="PF21478"/>
    </source>
</evidence>
<accession>A0A2G1QLE5</accession>
<name>A0A2G1QLE5_9HYPH</name>
<evidence type="ECO:0000313" key="13">
    <source>
        <dbReference type="Proteomes" id="UP000221168"/>
    </source>
</evidence>
<comment type="similarity">
    <text evidence="3 8">Belongs to the GcvP family.</text>
</comment>
<dbReference type="RefSeq" id="WP_099307218.1">
    <property type="nucleotide sequence ID" value="NZ_PDVP01000009.1"/>
</dbReference>
<dbReference type="GO" id="GO:0030170">
    <property type="term" value="F:pyridoxal phosphate binding"/>
    <property type="evidence" value="ECO:0007669"/>
    <property type="project" value="TreeGrafter"/>
</dbReference>
<dbReference type="NCBIfam" id="TIGR00461">
    <property type="entry name" value="gcvP"/>
    <property type="match status" value="1"/>
</dbReference>
<dbReference type="InterPro" id="IPR020581">
    <property type="entry name" value="GDC_P"/>
</dbReference>
<dbReference type="InterPro" id="IPR049316">
    <property type="entry name" value="GDC-P_C"/>
</dbReference>
<comment type="catalytic activity">
    <reaction evidence="7 8">
        <text>N(6)-[(R)-lipoyl]-L-lysyl-[glycine-cleavage complex H protein] + glycine + H(+) = N(6)-[(R)-S(8)-aminomethyldihydrolipoyl]-L-lysyl-[glycine-cleavage complex H protein] + CO2</text>
        <dbReference type="Rhea" id="RHEA:24304"/>
        <dbReference type="Rhea" id="RHEA-COMP:10494"/>
        <dbReference type="Rhea" id="RHEA-COMP:10495"/>
        <dbReference type="ChEBI" id="CHEBI:15378"/>
        <dbReference type="ChEBI" id="CHEBI:16526"/>
        <dbReference type="ChEBI" id="CHEBI:57305"/>
        <dbReference type="ChEBI" id="CHEBI:83099"/>
        <dbReference type="ChEBI" id="CHEBI:83143"/>
        <dbReference type="EC" id="1.4.4.2"/>
    </reaction>
</comment>
<evidence type="ECO:0000313" key="12">
    <source>
        <dbReference type="EMBL" id="PHP66289.1"/>
    </source>
</evidence>
<dbReference type="AlphaFoldDB" id="A0A2G1QLE5"/>
<keyword evidence="6 8" id="KW-0560">Oxidoreductase</keyword>
<dbReference type="GO" id="GO:0019464">
    <property type="term" value="P:glycine decarboxylation via glycine cleavage system"/>
    <property type="evidence" value="ECO:0007669"/>
    <property type="project" value="UniProtKB-UniRule"/>
</dbReference>
<dbReference type="HAMAP" id="MF_00711">
    <property type="entry name" value="GcvP"/>
    <property type="match status" value="1"/>
</dbReference>
<comment type="function">
    <text evidence="2 8">The glycine cleavage system catalyzes the degradation of glycine. The P protein binds the alpha-amino group of glycine through its pyridoxal phosphate cofactor; CO(2) is released and the remaining methylamine moiety is then transferred to the lipoamide cofactor of the H protein.</text>
</comment>
<dbReference type="PANTHER" id="PTHR11773">
    <property type="entry name" value="GLYCINE DEHYDROGENASE, DECARBOXYLATING"/>
    <property type="match status" value="1"/>
</dbReference>
<dbReference type="Gene3D" id="3.40.640.10">
    <property type="entry name" value="Type I PLP-dependent aspartate aminotransferase-like (Major domain)"/>
    <property type="match status" value="2"/>
</dbReference>
<dbReference type="PANTHER" id="PTHR11773:SF1">
    <property type="entry name" value="GLYCINE DEHYDROGENASE (DECARBOXYLATING), MITOCHONDRIAL"/>
    <property type="match status" value="1"/>
</dbReference>
<evidence type="ECO:0000259" key="10">
    <source>
        <dbReference type="Pfam" id="PF02347"/>
    </source>
</evidence>
<dbReference type="Pfam" id="PF02347">
    <property type="entry name" value="GDC-P"/>
    <property type="match status" value="2"/>
</dbReference>
<organism evidence="12 13">
    <name type="scientific">Zhengella mangrovi</name>
    <dbReference type="NCBI Taxonomy" id="1982044"/>
    <lineage>
        <taxon>Bacteria</taxon>
        <taxon>Pseudomonadati</taxon>
        <taxon>Pseudomonadota</taxon>
        <taxon>Alphaproteobacteria</taxon>
        <taxon>Hyphomicrobiales</taxon>
        <taxon>Notoacmeibacteraceae</taxon>
        <taxon>Zhengella</taxon>
    </lineage>
</organism>
<dbReference type="Proteomes" id="UP000221168">
    <property type="component" value="Unassembled WGS sequence"/>
</dbReference>
<dbReference type="InterPro" id="IPR015421">
    <property type="entry name" value="PyrdxlP-dep_Trfase_major"/>
</dbReference>
<dbReference type="FunFam" id="3.90.1150.10:FF:000007">
    <property type="entry name" value="Glycine dehydrogenase (decarboxylating), mitochondrial"/>
    <property type="match status" value="1"/>
</dbReference>
<dbReference type="SUPFAM" id="SSF53383">
    <property type="entry name" value="PLP-dependent transferases"/>
    <property type="match status" value="2"/>
</dbReference>
<evidence type="ECO:0000256" key="3">
    <source>
        <dbReference type="ARBA" id="ARBA00010756"/>
    </source>
</evidence>
<dbReference type="EC" id="1.4.4.2" evidence="8"/>
<feature type="domain" description="Glycine cleavage system P-protein N-terminal" evidence="10">
    <location>
        <begin position="9"/>
        <end position="427"/>
    </location>
</feature>
<dbReference type="GO" id="GO:0005829">
    <property type="term" value="C:cytosol"/>
    <property type="evidence" value="ECO:0007669"/>
    <property type="project" value="TreeGrafter"/>
</dbReference>
<dbReference type="InterPro" id="IPR003437">
    <property type="entry name" value="GcvP"/>
</dbReference>
<reference evidence="12 13" key="1">
    <citation type="submission" date="2017-10" db="EMBL/GenBank/DDBJ databases">
        <title>Sedimentibacterium mangrovi gen. nov., sp. nov., a novel member of family Phyllobacteriacea isolated from mangrove sediment.</title>
        <authorList>
            <person name="Liao H."/>
            <person name="Tian Y."/>
        </authorList>
    </citation>
    <scope>NUCLEOTIDE SEQUENCE [LARGE SCALE GENOMIC DNA]</scope>
    <source>
        <strain evidence="12 13">X9-2-2</strain>
    </source>
</reference>
<evidence type="ECO:0000256" key="7">
    <source>
        <dbReference type="ARBA" id="ARBA00049026"/>
    </source>
</evidence>
<keyword evidence="5 8" id="KW-0663">Pyridoxal phosphate</keyword>
<comment type="subunit">
    <text evidence="4 8">The glycine cleavage system is composed of four proteins: P, T, L and H.</text>
</comment>
<dbReference type="GO" id="GO:0004375">
    <property type="term" value="F:glycine dehydrogenase (decarboxylating) activity"/>
    <property type="evidence" value="ECO:0007669"/>
    <property type="project" value="UniProtKB-EC"/>
</dbReference>
<evidence type="ECO:0000256" key="4">
    <source>
        <dbReference type="ARBA" id="ARBA00011690"/>
    </source>
</evidence>
<dbReference type="EMBL" id="PDVP01000009">
    <property type="protein sequence ID" value="PHP66289.1"/>
    <property type="molecule type" value="Genomic_DNA"/>
</dbReference>
<evidence type="ECO:0000256" key="8">
    <source>
        <dbReference type="HAMAP-Rule" id="MF_00711"/>
    </source>
</evidence>
<dbReference type="NCBIfam" id="NF003346">
    <property type="entry name" value="PRK04366.1"/>
    <property type="match status" value="1"/>
</dbReference>
<comment type="caution">
    <text evidence="12">The sequence shown here is derived from an EMBL/GenBank/DDBJ whole genome shotgun (WGS) entry which is preliminary data.</text>
</comment>
<evidence type="ECO:0000256" key="5">
    <source>
        <dbReference type="ARBA" id="ARBA00022898"/>
    </source>
</evidence>
<feature type="domain" description="Glycine cleavage system P-protein N-terminal" evidence="10">
    <location>
        <begin position="453"/>
        <end position="717"/>
    </location>
</feature>
<evidence type="ECO:0000256" key="1">
    <source>
        <dbReference type="ARBA" id="ARBA00001933"/>
    </source>
</evidence>
<dbReference type="NCBIfam" id="NF001696">
    <property type="entry name" value="PRK00451.1"/>
    <property type="match status" value="1"/>
</dbReference>
<feature type="domain" description="Glycine dehydrogenase C-terminal" evidence="11">
    <location>
        <begin position="750"/>
        <end position="871"/>
    </location>
</feature>
<evidence type="ECO:0000256" key="9">
    <source>
        <dbReference type="PIRSR" id="PIRSR603437-50"/>
    </source>
</evidence>
<dbReference type="FunFam" id="3.40.640.10:FF:000007">
    <property type="entry name" value="glycine dehydrogenase (Decarboxylating), mitochondrial"/>
    <property type="match status" value="1"/>
</dbReference>
<sequence>MTASAPFVRRHVGLSEADMRAMLSKIGVPSMETLISESVPASIRLGRALDLPAAVSEHDALAALYGLMERNTVARSFIGQGYSGCHVPPVIQRNLFENPAWYTAYTPYQAEISQGRLEMLFHFQTLVAELTGLPVASASLLDEGTAVAEAVGIAYRHHREKRSHVALAGRLHPQTMDVVVTRGQALGLTVSETVDETTAAVLVAWPDTAGVYGDHGALIARAKDVGALVVAVADPLALTLLEAPADWGADIAVGSMQRYGVPMGYGGPHAAYMAVSDALTRLLPGRLVGESVDAKGRPGYRLALQTREQHIRREKATSNICTAQALLANMAAAYAIWHGPEGLRAIAAAVHEKAARFAQALTAHGLTLAGDNFFDTVTVHVPGKAEAIAADAEADGWLLRVIDADTLSIAFDETSTENDVMALATLFGADLADVAASALPAPREAAGFLTQPVFHDNRSETEMMRFLRKLADKDLALDRAMIPLGSCTMKLNAAAEMAPVSWIQVAGLHPFAPVSHAPGYRAMFEDLETWLGEITGFDAVSLQPNAGSQGEYAGLLAIRRYHESRGDTERKVCLIPSSAHGTNPASAHMAGFDVVVVKCTESGDVDVDDLKAKAAQHGDRLAALMVTYPSTHGVFEEAIIEICETVHAKGGQVYLDGANLNAMVGLARPGDIGADVCHMNLHKTFCIPHGGGGPGVGPIGVKAHLAPYLPGHVTEGSDHAVASAAYGSASILPITWMYIRMMGADGLKRATEAAILSANYIARRLEEAYPVLYKGRKGRVAHECILDTRVLKESAGISVDDIAKRLIDYGFHAPTMSWPVAGTLMVEPTESEPKKEIDRFCDAMLAIAAEAGKVADGTWPKDDNPLANAPHPAEDVLADDWSHPYSRAIAAMPDGGSPASKYWPPVARVDNVHGDRNLVCTCPPVEALAVNG</sequence>
<evidence type="ECO:0000256" key="6">
    <source>
        <dbReference type="ARBA" id="ARBA00023002"/>
    </source>
</evidence>
<comment type="cofactor">
    <cofactor evidence="1 8 9">
        <name>pyridoxal 5'-phosphate</name>
        <dbReference type="ChEBI" id="CHEBI:597326"/>
    </cofactor>
</comment>
<dbReference type="GO" id="GO:0005960">
    <property type="term" value="C:glycine cleavage complex"/>
    <property type="evidence" value="ECO:0007669"/>
    <property type="project" value="TreeGrafter"/>
</dbReference>
<dbReference type="OrthoDB" id="9801272at2"/>
<dbReference type="InterPro" id="IPR015422">
    <property type="entry name" value="PyrdxlP-dep_Trfase_small"/>
</dbReference>
<keyword evidence="13" id="KW-1185">Reference proteome</keyword>
<protein>
    <recommendedName>
        <fullName evidence="8">Glycine dehydrogenase (decarboxylating)</fullName>
        <ecNumber evidence="8">1.4.4.2</ecNumber>
    </recommendedName>
    <alternativeName>
        <fullName evidence="8">Glycine cleavage system P-protein</fullName>
    </alternativeName>
    <alternativeName>
        <fullName evidence="8">Glycine decarboxylase</fullName>
    </alternativeName>
    <alternativeName>
        <fullName evidence="8">Glycine dehydrogenase (aminomethyl-transferring)</fullName>
    </alternativeName>
</protein>
<dbReference type="InterPro" id="IPR049315">
    <property type="entry name" value="GDC-P_N"/>
</dbReference>
<gene>
    <name evidence="8" type="primary">gcvP</name>
    <name evidence="12" type="ORF">CSC94_15300</name>
</gene>
<dbReference type="InterPro" id="IPR015424">
    <property type="entry name" value="PyrdxlP-dep_Trfase"/>
</dbReference>